<organism evidence="2 3">
    <name type="scientific">Stentor coeruleus</name>
    <dbReference type="NCBI Taxonomy" id="5963"/>
    <lineage>
        <taxon>Eukaryota</taxon>
        <taxon>Sar</taxon>
        <taxon>Alveolata</taxon>
        <taxon>Ciliophora</taxon>
        <taxon>Postciliodesmatophora</taxon>
        <taxon>Heterotrichea</taxon>
        <taxon>Heterotrichida</taxon>
        <taxon>Stentoridae</taxon>
        <taxon>Stentor</taxon>
    </lineage>
</organism>
<comment type="caution">
    <text evidence="2">The sequence shown here is derived from an EMBL/GenBank/DDBJ whole genome shotgun (WGS) entry which is preliminary data.</text>
</comment>
<evidence type="ECO:0000313" key="3">
    <source>
        <dbReference type="Proteomes" id="UP000187209"/>
    </source>
</evidence>
<gene>
    <name evidence="2" type="ORF">SteCoe_27001</name>
</gene>
<proteinExistence type="predicted"/>
<name>A0A1R2BBL8_9CILI</name>
<keyword evidence="3" id="KW-1185">Reference proteome</keyword>
<evidence type="ECO:0000313" key="2">
    <source>
        <dbReference type="EMBL" id="OMJ74146.1"/>
    </source>
</evidence>
<reference evidence="2 3" key="1">
    <citation type="submission" date="2016-11" db="EMBL/GenBank/DDBJ databases">
        <title>The macronuclear genome of Stentor coeruleus: a giant cell with tiny introns.</title>
        <authorList>
            <person name="Slabodnick M."/>
            <person name="Ruby J.G."/>
            <person name="Reiff S.B."/>
            <person name="Swart E.C."/>
            <person name="Gosai S."/>
            <person name="Prabakaran S."/>
            <person name="Witkowska E."/>
            <person name="Larue G.E."/>
            <person name="Fisher S."/>
            <person name="Freeman R.M."/>
            <person name="Gunawardena J."/>
            <person name="Chu W."/>
            <person name="Stover N.A."/>
            <person name="Gregory B.D."/>
            <person name="Nowacki M."/>
            <person name="Derisi J."/>
            <person name="Roy S.W."/>
            <person name="Marshall W.F."/>
            <person name="Sood P."/>
        </authorList>
    </citation>
    <scope>NUCLEOTIDE SEQUENCE [LARGE SCALE GENOMIC DNA]</scope>
    <source>
        <strain evidence="2">WM001</strain>
    </source>
</reference>
<feature type="signal peptide" evidence="1">
    <location>
        <begin position="1"/>
        <end position="21"/>
    </location>
</feature>
<dbReference type="EMBL" id="MPUH01000771">
    <property type="protein sequence ID" value="OMJ74146.1"/>
    <property type="molecule type" value="Genomic_DNA"/>
</dbReference>
<accession>A0A1R2BBL8</accession>
<sequence>MAEFLWIVLCVLSAIGGFFYGKHVESTKPSTKKYSELGEEELEEPKDLKLFKEEPKDSSYLKEELKRERETKRKLVEQYENEITYLKSLVAKNQANFDQKLERHEKTQQLFEEMSSEMGPIVQIVDSKNKLSDDEFDKVIDHEINLNSS</sequence>
<protein>
    <submittedName>
        <fullName evidence="2">Uncharacterized protein</fullName>
    </submittedName>
</protein>
<dbReference type="AlphaFoldDB" id="A0A1R2BBL8"/>
<dbReference type="Proteomes" id="UP000187209">
    <property type="component" value="Unassembled WGS sequence"/>
</dbReference>
<feature type="chain" id="PRO_5013385806" evidence="1">
    <location>
        <begin position="22"/>
        <end position="149"/>
    </location>
</feature>
<evidence type="ECO:0000256" key="1">
    <source>
        <dbReference type="SAM" id="SignalP"/>
    </source>
</evidence>
<keyword evidence="1" id="KW-0732">Signal</keyword>